<dbReference type="GO" id="GO:0006631">
    <property type="term" value="P:fatty acid metabolic process"/>
    <property type="evidence" value="ECO:0007669"/>
    <property type="project" value="UniProtKB-KW"/>
</dbReference>
<proteinExistence type="inferred from homology"/>
<dbReference type="InterPro" id="IPR020845">
    <property type="entry name" value="AMP-binding_CS"/>
</dbReference>
<dbReference type="NCBIfam" id="NF004837">
    <property type="entry name" value="PRK06187.1"/>
    <property type="match status" value="1"/>
</dbReference>
<feature type="domain" description="AMP-dependent synthetase/ligase" evidence="5">
    <location>
        <begin position="31"/>
        <end position="409"/>
    </location>
</feature>
<dbReference type="CDD" id="cd12119">
    <property type="entry name" value="ttLC_FACS_AlkK_like"/>
    <property type="match status" value="1"/>
</dbReference>
<dbReference type="Pfam" id="PF00501">
    <property type="entry name" value="AMP-binding"/>
    <property type="match status" value="1"/>
</dbReference>
<dbReference type="NCBIfam" id="NF004674">
    <property type="entry name" value="PRK06018.1"/>
    <property type="match status" value="1"/>
</dbReference>
<comment type="caution">
    <text evidence="7">The sequence shown here is derived from an EMBL/GenBank/DDBJ whole genome shotgun (WGS) entry which is preliminary data.</text>
</comment>
<dbReference type="EMBL" id="JABXYJ010000001">
    <property type="protein sequence ID" value="NVO76621.1"/>
    <property type="molecule type" value="Genomic_DNA"/>
</dbReference>
<dbReference type="RefSeq" id="WP_176801871.1">
    <property type="nucleotide sequence ID" value="NZ_JABXYJ010000001.1"/>
</dbReference>
<dbReference type="NCBIfam" id="NF005426">
    <property type="entry name" value="PRK07008.1"/>
    <property type="match status" value="1"/>
</dbReference>
<keyword evidence="8" id="KW-1185">Reference proteome</keyword>
<keyword evidence="3" id="KW-0276">Fatty acid metabolism</keyword>
<dbReference type="Proteomes" id="UP000588051">
    <property type="component" value="Unassembled WGS sequence"/>
</dbReference>
<dbReference type="InterPro" id="IPR000873">
    <property type="entry name" value="AMP-dep_synth/lig_dom"/>
</dbReference>
<dbReference type="InterPro" id="IPR042099">
    <property type="entry name" value="ANL_N_sf"/>
</dbReference>
<dbReference type="PROSITE" id="PS00455">
    <property type="entry name" value="AMP_BINDING"/>
    <property type="match status" value="1"/>
</dbReference>
<dbReference type="InterPro" id="IPR045851">
    <property type="entry name" value="AMP-bd_C_sf"/>
</dbReference>
<accession>A0A850QAL5</accession>
<evidence type="ECO:0000259" key="5">
    <source>
        <dbReference type="Pfam" id="PF00501"/>
    </source>
</evidence>
<evidence type="ECO:0000256" key="1">
    <source>
        <dbReference type="ARBA" id="ARBA00006432"/>
    </source>
</evidence>
<evidence type="ECO:0000256" key="2">
    <source>
        <dbReference type="ARBA" id="ARBA00022598"/>
    </source>
</evidence>
<feature type="domain" description="AMP-binding enzyme C-terminal" evidence="6">
    <location>
        <begin position="458"/>
        <end position="532"/>
    </location>
</feature>
<dbReference type="Gene3D" id="3.30.300.30">
    <property type="match status" value="1"/>
</dbReference>
<protein>
    <submittedName>
        <fullName evidence="7">Fatty-acid--CoA ligase</fullName>
    </submittedName>
</protein>
<evidence type="ECO:0000256" key="4">
    <source>
        <dbReference type="ARBA" id="ARBA00023098"/>
    </source>
</evidence>
<dbReference type="AlphaFoldDB" id="A0A850QAL5"/>
<comment type="similarity">
    <text evidence="1">Belongs to the ATP-dependent AMP-binding enzyme family.</text>
</comment>
<evidence type="ECO:0000256" key="3">
    <source>
        <dbReference type="ARBA" id="ARBA00022832"/>
    </source>
</evidence>
<dbReference type="PANTHER" id="PTHR43859:SF4">
    <property type="entry name" value="BUTANOATE--COA LIGASE AAE1-RELATED"/>
    <property type="match status" value="1"/>
</dbReference>
<dbReference type="FunFam" id="3.30.300.30:FF:000008">
    <property type="entry name" value="2,3-dihydroxybenzoate-AMP ligase"/>
    <property type="match status" value="1"/>
</dbReference>
<evidence type="ECO:0000313" key="7">
    <source>
        <dbReference type="EMBL" id="NVO76621.1"/>
    </source>
</evidence>
<reference evidence="7 8" key="1">
    <citation type="submission" date="2020-06" db="EMBL/GenBank/DDBJ databases">
        <authorList>
            <person name="Qiu C."/>
            <person name="Liu Z."/>
        </authorList>
    </citation>
    <scope>NUCLEOTIDE SEQUENCE [LARGE SCALE GENOMIC DNA]</scope>
    <source>
        <strain evidence="7 8">EM 1</strain>
    </source>
</reference>
<dbReference type="SUPFAM" id="SSF56801">
    <property type="entry name" value="Acetyl-CoA synthetase-like"/>
    <property type="match status" value="1"/>
</dbReference>
<dbReference type="GO" id="GO:0016874">
    <property type="term" value="F:ligase activity"/>
    <property type="evidence" value="ECO:0007669"/>
    <property type="project" value="UniProtKB-KW"/>
</dbReference>
<gene>
    <name evidence="7" type="ORF">HV832_02070</name>
</gene>
<dbReference type="InterPro" id="IPR025110">
    <property type="entry name" value="AMP-bd_C"/>
</dbReference>
<dbReference type="Pfam" id="PF13193">
    <property type="entry name" value="AMP-binding_C"/>
    <property type="match status" value="1"/>
</dbReference>
<keyword evidence="2 7" id="KW-0436">Ligase</keyword>
<dbReference type="Gene3D" id="3.40.50.12780">
    <property type="entry name" value="N-terminal domain of ligase-like"/>
    <property type="match status" value="1"/>
</dbReference>
<organism evidence="7 8">
    <name type="scientific">Undibacterium oligocarboniphilum</name>
    <dbReference type="NCBI Taxonomy" id="666702"/>
    <lineage>
        <taxon>Bacteria</taxon>
        <taxon>Pseudomonadati</taxon>
        <taxon>Pseudomonadota</taxon>
        <taxon>Betaproteobacteria</taxon>
        <taxon>Burkholderiales</taxon>
        <taxon>Oxalobacteraceae</taxon>
        <taxon>Undibacterium</taxon>
    </lineage>
</organism>
<evidence type="ECO:0000313" key="8">
    <source>
        <dbReference type="Proteomes" id="UP000588051"/>
    </source>
</evidence>
<dbReference type="PANTHER" id="PTHR43859">
    <property type="entry name" value="ACYL-ACTIVATING ENZYME"/>
    <property type="match status" value="1"/>
</dbReference>
<evidence type="ECO:0000259" key="6">
    <source>
        <dbReference type="Pfam" id="PF13193"/>
    </source>
</evidence>
<sequence>MSAYPMSPLMGQMMHKPLLISSIIQHADRYFGKNEIVSRRVEGDIHRYNYTECHRRAKKLANAFAGFGIQIGDRIATLAWNGYRHLEAYYAVSGSGAVLHTINPRLHPEQISYIVNHAEDQYLLFDITFLPIIQAIATHCPTVKAFIMMCGRDHFPADSGIPNLLCYEDLIEDNSDQFIWPEFDENSASSLCYTSGTTGHPKGALYSHRSTILHSYASAMPDGLNVSARDSVLPVVPMFHVNAWGLPYSAPLTGAKLVFPGPHLDGKSLYELFEQEQVTFSAGVPTVWLGLLTYVGQNNLKFSSFKRTVIGGSACPPAMMRNFRHNYNVEVVHAWGMTEMSPLGTACTLLSRHSALSEEDREKILTKQGHVLYGVDMKIVDDAGKELPWDGTTYGNLLVKGPWIINSYFKDEGGDVLEDGWFPTGDVATIDADGYMQITDRSKDVIKSGGEWIGTIDLENVAVSHPAVLQAACIGIYHPKWDERPLLLIVKKQGAEVTKEELLHFFEGKVAKWWLPDDVVFIDALPLGATGKILKNKLREQFKEHKLPTAQR</sequence>
<name>A0A850QAL5_9BURK</name>
<keyword evidence="4" id="KW-0443">Lipid metabolism</keyword>